<proteinExistence type="predicted"/>
<dbReference type="RefSeq" id="WP_034638998.1">
    <property type="nucleotide sequence ID" value="NZ_CBCSJC010000019.1"/>
</dbReference>
<name>A0A073KA88_9BACI</name>
<protein>
    <submittedName>
        <fullName evidence="3">MarR family transcriptional regulator</fullName>
    </submittedName>
</protein>
<dbReference type="AlphaFoldDB" id="A0A073KA88"/>
<evidence type="ECO:0000259" key="2">
    <source>
        <dbReference type="Pfam" id="PF11127"/>
    </source>
</evidence>
<organism evidence="3 4">
    <name type="scientific">Bacillus manliponensis</name>
    <dbReference type="NCBI Taxonomy" id="574376"/>
    <lineage>
        <taxon>Bacteria</taxon>
        <taxon>Bacillati</taxon>
        <taxon>Bacillota</taxon>
        <taxon>Bacilli</taxon>
        <taxon>Bacillales</taxon>
        <taxon>Bacillaceae</taxon>
        <taxon>Bacillus</taxon>
        <taxon>Bacillus cereus group</taxon>
    </lineage>
</organism>
<feature type="compositionally biased region" description="Basic and acidic residues" evidence="1">
    <location>
        <begin position="83"/>
        <end position="104"/>
    </location>
</feature>
<accession>A0A073KA88</accession>
<dbReference type="OrthoDB" id="5405951at2"/>
<dbReference type="eggNOG" id="ENOG50338T0">
    <property type="taxonomic scope" value="Bacteria"/>
</dbReference>
<dbReference type="EMBL" id="JOTN01000008">
    <property type="protein sequence ID" value="KEK19218.1"/>
    <property type="molecule type" value="Genomic_DNA"/>
</dbReference>
<dbReference type="Pfam" id="PF11127">
    <property type="entry name" value="YgaP-like_TM"/>
    <property type="match status" value="1"/>
</dbReference>
<evidence type="ECO:0000313" key="4">
    <source>
        <dbReference type="Proteomes" id="UP000027822"/>
    </source>
</evidence>
<evidence type="ECO:0000256" key="1">
    <source>
        <dbReference type="SAM" id="MobiDB-lite"/>
    </source>
</evidence>
<gene>
    <name evidence="3" type="ORF">BAMA_22810</name>
</gene>
<reference evidence="3 4" key="1">
    <citation type="submission" date="2014-06" db="EMBL/GenBank/DDBJ databases">
        <title>Draft genome sequence of Bacillus manliponensis JCM 15802 (MCCC 1A00708).</title>
        <authorList>
            <person name="Lai Q."/>
            <person name="Liu Y."/>
            <person name="Shao Z."/>
        </authorList>
    </citation>
    <scope>NUCLEOTIDE SEQUENCE [LARGE SCALE GENOMIC DNA]</scope>
    <source>
        <strain evidence="3 4">JCM 15802</strain>
    </source>
</reference>
<evidence type="ECO:0000313" key="3">
    <source>
        <dbReference type="EMBL" id="KEK19218.1"/>
    </source>
</evidence>
<feature type="domain" description="Inner membrane protein YgaP-like transmembrane" evidence="2">
    <location>
        <begin position="1"/>
        <end position="66"/>
    </location>
</feature>
<keyword evidence="4" id="KW-1185">Reference proteome</keyword>
<dbReference type="STRING" id="574376.BAMA_22810"/>
<feature type="region of interest" description="Disordered" evidence="1">
    <location>
        <begin position="83"/>
        <end position="112"/>
    </location>
</feature>
<dbReference type="Proteomes" id="UP000027822">
    <property type="component" value="Unassembled WGS sequence"/>
</dbReference>
<dbReference type="InterPro" id="IPR021309">
    <property type="entry name" value="YgaP-like_TM"/>
</dbReference>
<comment type="caution">
    <text evidence="3">The sequence shown here is derived from an EMBL/GenBank/DDBJ whole genome shotgun (WGS) entry which is preliminary data.</text>
</comment>
<sequence>MKQNIGTVNALIRITIGFVLFGCSTAKLVRKPWCTWSQIMLWIGAMKIAEGIIRFCPIVEVFKISKYMNFMNMSDMKMPSMDFMKEGHSNTDEAKQTSKHDEATTKGSYDASDKAIESEIEKALMTDVL</sequence>